<organism evidence="1">
    <name type="scientific">Anguilla anguilla</name>
    <name type="common">European freshwater eel</name>
    <name type="synonym">Muraena anguilla</name>
    <dbReference type="NCBI Taxonomy" id="7936"/>
    <lineage>
        <taxon>Eukaryota</taxon>
        <taxon>Metazoa</taxon>
        <taxon>Chordata</taxon>
        <taxon>Craniata</taxon>
        <taxon>Vertebrata</taxon>
        <taxon>Euteleostomi</taxon>
        <taxon>Actinopterygii</taxon>
        <taxon>Neopterygii</taxon>
        <taxon>Teleostei</taxon>
        <taxon>Anguilliformes</taxon>
        <taxon>Anguillidae</taxon>
        <taxon>Anguilla</taxon>
    </lineage>
</organism>
<reference evidence="1" key="2">
    <citation type="journal article" date="2015" name="Fish Shellfish Immunol.">
        <title>Early steps in the European eel (Anguilla anguilla)-Vibrio vulnificus interaction in the gills: Role of the RtxA13 toxin.</title>
        <authorList>
            <person name="Callol A."/>
            <person name="Pajuelo D."/>
            <person name="Ebbesson L."/>
            <person name="Teles M."/>
            <person name="MacKenzie S."/>
            <person name="Amaro C."/>
        </authorList>
    </citation>
    <scope>NUCLEOTIDE SEQUENCE</scope>
</reference>
<reference evidence="1" key="1">
    <citation type="submission" date="2014-11" db="EMBL/GenBank/DDBJ databases">
        <authorList>
            <person name="Amaro Gonzalez C."/>
        </authorList>
    </citation>
    <scope>NUCLEOTIDE SEQUENCE</scope>
</reference>
<name>A0A0E9T3C2_ANGAN</name>
<accession>A0A0E9T3C2</accession>
<dbReference type="AlphaFoldDB" id="A0A0E9T3C2"/>
<evidence type="ECO:0000313" key="1">
    <source>
        <dbReference type="EMBL" id="JAH48119.1"/>
    </source>
</evidence>
<sequence length="28" mass="3399">MSFLRFHFITAINFTLEVEVDSCEWLIH</sequence>
<dbReference type="EMBL" id="GBXM01060458">
    <property type="protein sequence ID" value="JAH48119.1"/>
    <property type="molecule type" value="Transcribed_RNA"/>
</dbReference>
<proteinExistence type="predicted"/>
<protein>
    <submittedName>
        <fullName evidence="1">Uncharacterized protein</fullName>
    </submittedName>
</protein>